<gene>
    <name evidence="1" type="ORF">Gotri_014425</name>
</gene>
<name>A0A7J9DWQ9_9ROSI</name>
<protein>
    <submittedName>
        <fullName evidence="1">Uncharacterized protein</fullName>
    </submittedName>
</protein>
<evidence type="ECO:0000313" key="1">
    <source>
        <dbReference type="EMBL" id="MBA0765176.1"/>
    </source>
</evidence>
<dbReference type="EMBL" id="JABEZW010000005">
    <property type="protein sequence ID" value="MBA0765176.1"/>
    <property type="molecule type" value="Genomic_DNA"/>
</dbReference>
<proteinExistence type="predicted"/>
<organism evidence="1 2">
    <name type="scientific">Gossypium trilobum</name>
    <dbReference type="NCBI Taxonomy" id="34281"/>
    <lineage>
        <taxon>Eukaryota</taxon>
        <taxon>Viridiplantae</taxon>
        <taxon>Streptophyta</taxon>
        <taxon>Embryophyta</taxon>
        <taxon>Tracheophyta</taxon>
        <taxon>Spermatophyta</taxon>
        <taxon>Magnoliopsida</taxon>
        <taxon>eudicotyledons</taxon>
        <taxon>Gunneridae</taxon>
        <taxon>Pentapetalae</taxon>
        <taxon>rosids</taxon>
        <taxon>malvids</taxon>
        <taxon>Malvales</taxon>
        <taxon>Malvaceae</taxon>
        <taxon>Malvoideae</taxon>
        <taxon>Gossypium</taxon>
    </lineage>
</organism>
<comment type="caution">
    <text evidence="1">The sequence shown here is derived from an EMBL/GenBank/DDBJ whole genome shotgun (WGS) entry which is preliminary data.</text>
</comment>
<keyword evidence="2" id="KW-1185">Reference proteome</keyword>
<evidence type="ECO:0000313" key="2">
    <source>
        <dbReference type="Proteomes" id="UP000593568"/>
    </source>
</evidence>
<sequence length="217" mass="25397">MIYGGQIKMSWLRRNFEGLDEDLTEVKKERHVRTCIFQITRAILMPDKSQNLIHLKWLLKLVNFREADELIVMGAIPVIIFTSSSKLPVYIPSRNKFERTPYEDPAIQECILEKFFVNPNIWNVKIPLVVYIIVEMHESNRVLRQFGPSMFQALTESPLVMLLMYGTQHSYTHPSFVTQTPPGSLFYQGESSFQPPIPRPEDTRWQTKDAQIIINRR</sequence>
<dbReference type="AlphaFoldDB" id="A0A7J9DWQ9"/>
<dbReference type="Proteomes" id="UP000593568">
    <property type="component" value="Unassembled WGS sequence"/>
</dbReference>
<reference evidence="1 2" key="1">
    <citation type="journal article" date="2019" name="Genome Biol. Evol.">
        <title>Insights into the evolution of the New World diploid cottons (Gossypium, subgenus Houzingenia) based on genome sequencing.</title>
        <authorList>
            <person name="Grover C.E."/>
            <person name="Arick M.A. 2nd"/>
            <person name="Thrash A."/>
            <person name="Conover J.L."/>
            <person name="Sanders W.S."/>
            <person name="Peterson D.G."/>
            <person name="Frelichowski J.E."/>
            <person name="Scheffler J.A."/>
            <person name="Scheffler B.E."/>
            <person name="Wendel J.F."/>
        </authorList>
    </citation>
    <scope>NUCLEOTIDE SEQUENCE [LARGE SCALE GENOMIC DNA]</scope>
    <source>
        <strain evidence="1">8</strain>
        <tissue evidence="1">Leaf</tissue>
    </source>
</reference>
<accession>A0A7J9DWQ9</accession>